<comment type="caution">
    <text evidence="1">The sequence shown here is derived from an EMBL/GenBank/DDBJ whole genome shotgun (WGS) entry which is preliminary data.</text>
</comment>
<sequence length="172" mass="19118">MNTEATSVVTYGGLSKEGLLNELKRADIQLNEFAVILLESPHCGITPIKHSLTIEEVTVESLGLPQGGTLSEISEGARRKGLGACSLEAAFYIRLTYPDPEEIKVSVKTPNQNPPGALVIYTEALEQDDNFPRGLYLRKIEGKSWLRGYRCSEDYLWAPSDRFLFRVDEALV</sequence>
<name>A0A2S7II00_9BACT</name>
<keyword evidence="2" id="KW-1185">Reference proteome</keyword>
<dbReference type="OrthoDB" id="8246499at2"/>
<evidence type="ECO:0008006" key="3">
    <source>
        <dbReference type="Google" id="ProtNLM"/>
    </source>
</evidence>
<gene>
    <name evidence="1" type="ORF">C5O19_19290</name>
</gene>
<dbReference type="AlphaFoldDB" id="A0A2S7II00"/>
<reference evidence="2" key="1">
    <citation type="submission" date="2018-02" db="EMBL/GenBank/DDBJ databases">
        <title>Genome sequencing of Solimonas sp. HR-BB.</title>
        <authorList>
            <person name="Lee Y."/>
            <person name="Jeon C.O."/>
        </authorList>
    </citation>
    <scope>NUCLEOTIDE SEQUENCE [LARGE SCALE GENOMIC DNA]</scope>
    <source>
        <strain evidence="2">HR-U</strain>
    </source>
</reference>
<dbReference type="RefSeq" id="WP_104715029.1">
    <property type="nucleotide sequence ID" value="NZ_PTRA01000004.1"/>
</dbReference>
<protein>
    <recommendedName>
        <fullName evidence="3">Helicase</fullName>
    </recommendedName>
</protein>
<dbReference type="EMBL" id="PTRA01000004">
    <property type="protein sequence ID" value="PQA55565.1"/>
    <property type="molecule type" value="Genomic_DNA"/>
</dbReference>
<proteinExistence type="predicted"/>
<dbReference type="Proteomes" id="UP000239590">
    <property type="component" value="Unassembled WGS sequence"/>
</dbReference>
<evidence type="ECO:0000313" key="1">
    <source>
        <dbReference type="EMBL" id="PQA55565.1"/>
    </source>
</evidence>
<evidence type="ECO:0000313" key="2">
    <source>
        <dbReference type="Proteomes" id="UP000239590"/>
    </source>
</evidence>
<accession>A0A2S7II00</accession>
<organism evidence="1 2">
    <name type="scientific">Siphonobacter curvatus</name>
    <dbReference type="NCBI Taxonomy" id="2094562"/>
    <lineage>
        <taxon>Bacteria</taxon>
        <taxon>Pseudomonadati</taxon>
        <taxon>Bacteroidota</taxon>
        <taxon>Cytophagia</taxon>
        <taxon>Cytophagales</taxon>
        <taxon>Cytophagaceae</taxon>
        <taxon>Siphonobacter</taxon>
    </lineage>
</organism>